<reference evidence="1 2" key="1">
    <citation type="submission" date="2023-02" db="EMBL/GenBank/DDBJ databases">
        <authorList>
            <person name="Liu G."/>
        </authorList>
    </citation>
    <scope>NUCLEOTIDE SEQUENCE [LARGE SCALE GENOMIC DNA]</scope>
    <source>
        <strain evidence="1 2">DSM 23008</strain>
    </source>
</reference>
<dbReference type="Proteomes" id="UP001215143">
    <property type="component" value="Chromosome"/>
</dbReference>
<organism evidence="1 2">
    <name type="scientific">Shouchella hunanensis</name>
    <dbReference type="NCBI Taxonomy" id="766894"/>
    <lineage>
        <taxon>Bacteria</taxon>
        <taxon>Bacillati</taxon>
        <taxon>Bacillota</taxon>
        <taxon>Bacilli</taxon>
        <taxon>Bacillales</taxon>
        <taxon>Bacillaceae</taxon>
        <taxon>Shouchella</taxon>
    </lineage>
</organism>
<proteinExistence type="predicted"/>
<dbReference type="EMBL" id="CP117834">
    <property type="protein sequence ID" value="WDF02755.1"/>
    <property type="molecule type" value="Genomic_DNA"/>
</dbReference>
<evidence type="ECO:0000313" key="1">
    <source>
        <dbReference type="EMBL" id="WDF02755.1"/>
    </source>
</evidence>
<protein>
    <submittedName>
        <fullName evidence="1">Uncharacterized protein</fullName>
    </submittedName>
</protein>
<name>A0ABY7W4B9_9BACI</name>
<keyword evidence="2" id="KW-1185">Reference proteome</keyword>
<evidence type="ECO:0000313" key="2">
    <source>
        <dbReference type="Proteomes" id="UP001215143"/>
    </source>
</evidence>
<accession>A0ABY7W4B9</accession>
<sequence>MDWYKRLSKHKFNNSLYFDHFLDLVNAELKKYNADEMVAIEEVSAENQIYILAVLNNRFLEFSTDIINGNDFELVTRSYPLKNIKETKKTVNVINNNQNQAETSDEEFQFSFERSQINYTIKNDLAQFEGLLEYAHYKADNLVQSHREADLYKIMNLIVSY</sequence>
<dbReference type="RefSeq" id="WP_274272340.1">
    <property type="nucleotide sequence ID" value="NZ_CP117834.1"/>
</dbReference>
<gene>
    <name evidence="1" type="ORF">PQ477_14765</name>
</gene>